<evidence type="ECO:0000256" key="5">
    <source>
        <dbReference type="ARBA" id="ARBA00022989"/>
    </source>
</evidence>
<comment type="caution">
    <text evidence="9">The sequence shown here is derived from an EMBL/GenBank/DDBJ whole genome shotgun (WGS) entry which is preliminary data.</text>
</comment>
<feature type="transmembrane region" description="Helical" evidence="8">
    <location>
        <begin position="413"/>
        <end position="429"/>
    </location>
</feature>
<proteinExistence type="inferred from homology"/>
<feature type="transmembrane region" description="Helical" evidence="8">
    <location>
        <begin position="376"/>
        <end position="393"/>
    </location>
</feature>
<keyword evidence="4 8" id="KW-0812">Transmembrane</keyword>
<gene>
    <name evidence="9" type="ORF">ACIBP4_24275</name>
</gene>
<comment type="subcellular location">
    <subcellularLocation>
        <location evidence="1">Cell membrane</location>
        <topology evidence="1">Multi-pass membrane protein</topology>
    </subcellularLocation>
</comment>
<organism evidence="9 10">
    <name type="scientific">Micromonospora maritima</name>
    <dbReference type="NCBI Taxonomy" id="986711"/>
    <lineage>
        <taxon>Bacteria</taxon>
        <taxon>Bacillati</taxon>
        <taxon>Actinomycetota</taxon>
        <taxon>Actinomycetes</taxon>
        <taxon>Micromonosporales</taxon>
        <taxon>Micromonosporaceae</taxon>
        <taxon>Micromonospora</taxon>
    </lineage>
</organism>
<reference evidence="9 10" key="1">
    <citation type="submission" date="2024-10" db="EMBL/GenBank/DDBJ databases">
        <title>The Natural Products Discovery Center: Release of the First 8490 Sequenced Strains for Exploring Actinobacteria Biosynthetic Diversity.</title>
        <authorList>
            <person name="Kalkreuter E."/>
            <person name="Kautsar S.A."/>
            <person name="Yang D."/>
            <person name="Bader C.D."/>
            <person name="Teijaro C.N."/>
            <person name="Fluegel L."/>
            <person name="Davis C.M."/>
            <person name="Simpson J.R."/>
            <person name="Lauterbach L."/>
            <person name="Steele A.D."/>
            <person name="Gui C."/>
            <person name="Meng S."/>
            <person name="Li G."/>
            <person name="Viehrig K."/>
            <person name="Ye F."/>
            <person name="Su P."/>
            <person name="Kiefer A.F."/>
            <person name="Nichols A."/>
            <person name="Cepeda A.J."/>
            <person name="Yan W."/>
            <person name="Fan B."/>
            <person name="Jiang Y."/>
            <person name="Adhikari A."/>
            <person name="Zheng C.-J."/>
            <person name="Schuster L."/>
            <person name="Cowan T.M."/>
            <person name="Smanski M.J."/>
            <person name="Chevrette M.G."/>
            <person name="De Carvalho L.P.S."/>
            <person name="Shen B."/>
        </authorList>
    </citation>
    <scope>NUCLEOTIDE SEQUENCE [LARGE SCALE GENOMIC DNA]</scope>
    <source>
        <strain evidence="9 10">NPDC049845</strain>
    </source>
</reference>
<feature type="transmembrane region" description="Helical" evidence="8">
    <location>
        <begin position="270"/>
        <end position="293"/>
    </location>
</feature>
<keyword evidence="10" id="KW-1185">Reference proteome</keyword>
<feature type="transmembrane region" description="Helical" evidence="8">
    <location>
        <begin position="337"/>
        <end position="356"/>
    </location>
</feature>
<dbReference type="PANTHER" id="PTHR30106:SF1">
    <property type="entry name" value="UPF0324 MEMBRANE PROTEIN FN0533"/>
    <property type="match status" value="1"/>
</dbReference>
<dbReference type="Pfam" id="PF03601">
    <property type="entry name" value="Cons_hypoth698"/>
    <property type="match status" value="1"/>
</dbReference>
<evidence type="ECO:0000256" key="1">
    <source>
        <dbReference type="ARBA" id="ARBA00004651"/>
    </source>
</evidence>
<dbReference type="InterPro" id="IPR018383">
    <property type="entry name" value="UPF0324_pro"/>
</dbReference>
<dbReference type="RefSeq" id="WP_396759635.1">
    <property type="nucleotide sequence ID" value="NZ_JBITLA010000012.1"/>
</dbReference>
<protein>
    <submittedName>
        <fullName evidence="9">Sulfate exporter family transporter</fullName>
    </submittedName>
</protein>
<evidence type="ECO:0000313" key="10">
    <source>
        <dbReference type="Proteomes" id="UP001612812"/>
    </source>
</evidence>
<evidence type="ECO:0000256" key="7">
    <source>
        <dbReference type="SAM" id="MobiDB-lite"/>
    </source>
</evidence>
<keyword evidence="6 8" id="KW-0472">Membrane</keyword>
<comment type="similarity">
    <text evidence="2">Belongs to the UPF0324 family.</text>
</comment>
<dbReference type="PANTHER" id="PTHR30106">
    <property type="entry name" value="INNER MEMBRANE PROTEIN YEIH-RELATED"/>
    <property type="match status" value="1"/>
</dbReference>
<feature type="compositionally biased region" description="Low complexity" evidence="7">
    <location>
        <begin position="1"/>
        <end position="43"/>
    </location>
</feature>
<feature type="compositionally biased region" description="Low complexity" evidence="7">
    <location>
        <begin position="74"/>
        <end position="87"/>
    </location>
</feature>
<evidence type="ECO:0000256" key="2">
    <source>
        <dbReference type="ARBA" id="ARBA00007977"/>
    </source>
</evidence>
<evidence type="ECO:0000313" key="9">
    <source>
        <dbReference type="EMBL" id="MFI7265403.1"/>
    </source>
</evidence>
<feature type="transmembrane region" description="Helical" evidence="8">
    <location>
        <begin position="213"/>
        <end position="232"/>
    </location>
</feature>
<sequence>MSAGPEPAERATAAEPTPPAAADGAPAASTTTVSPATAGPAVTRTAGDRAPDEKASGGAPADTGSADGRDAARVDAVATAAPSAGPPVDRDGAASGNEPDDAPPPAGSRSGAFWAWTALGLLVVLGLAALTRFLERNVPTWAEGSAVEDLAAAIEYPVYAILLGLLGNVAVTLSSLRERIQAAFRTEFFIKTGLVLLGASINLAVIASAAGPAIAQALLLITGVFLFTWWLAGRFGLDDKLRALLASAVSICGVSAAIAAAGAVRARREQLAYTASLVIAFALPSIFLLPWLADVFGLSDAVAGAWIGGNIDTTAAVTAAGALAGEEALQIASIVKVTQNALMGVVAVALTAYFTLRVERRADAPRPGLGELWRRFPKFVLGFVAASVIATWYLDSAGADGKATIAIVNDLRVWFLVLAFVSIGLEVRVSSLREAGWRPVAVFAGATVFNLALALGLASLLFRDFAA</sequence>
<dbReference type="EMBL" id="JBITLE010000011">
    <property type="protein sequence ID" value="MFI7265403.1"/>
    <property type="molecule type" value="Genomic_DNA"/>
</dbReference>
<name>A0ABW7ZRE2_9ACTN</name>
<evidence type="ECO:0000256" key="4">
    <source>
        <dbReference type="ARBA" id="ARBA00022692"/>
    </source>
</evidence>
<feature type="transmembrane region" description="Helical" evidence="8">
    <location>
        <begin position="113"/>
        <end position="134"/>
    </location>
</feature>
<keyword evidence="3" id="KW-1003">Cell membrane</keyword>
<evidence type="ECO:0000256" key="6">
    <source>
        <dbReference type="ARBA" id="ARBA00023136"/>
    </source>
</evidence>
<feature type="region of interest" description="Disordered" evidence="7">
    <location>
        <begin position="1"/>
        <end position="108"/>
    </location>
</feature>
<evidence type="ECO:0000256" key="3">
    <source>
        <dbReference type="ARBA" id="ARBA00022475"/>
    </source>
</evidence>
<dbReference type="Proteomes" id="UP001612812">
    <property type="component" value="Unassembled WGS sequence"/>
</dbReference>
<feature type="transmembrane region" description="Helical" evidence="8">
    <location>
        <begin position="188"/>
        <end position="207"/>
    </location>
</feature>
<feature type="transmembrane region" description="Helical" evidence="8">
    <location>
        <begin position="244"/>
        <end position="264"/>
    </location>
</feature>
<accession>A0ABW7ZRE2</accession>
<feature type="transmembrane region" description="Helical" evidence="8">
    <location>
        <begin position="441"/>
        <end position="462"/>
    </location>
</feature>
<feature type="transmembrane region" description="Helical" evidence="8">
    <location>
        <begin position="305"/>
        <end position="325"/>
    </location>
</feature>
<feature type="transmembrane region" description="Helical" evidence="8">
    <location>
        <begin position="154"/>
        <end position="176"/>
    </location>
</feature>
<feature type="compositionally biased region" description="Basic and acidic residues" evidence="7">
    <location>
        <begin position="46"/>
        <end position="55"/>
    </location>
</feature>
<keyword evidence="5 8" id="KW-1133">Transmembrane helix</keyword>
<evidence type="ECO:0000256" key="8">
    <source>
        <dbReference type="SAM" id="Phobius"/>
    </source>
</evidence>